<proteinExistence type="predicted"/>
<keyword evidence="2" id="KW-1185">Reference proteome</keyword>
<dbReference type="Proteomes" id="UP001610563">
    <property type="component" value="Unassembled WGS sequence"/>
</dbReference>
<sequence>MREVALRVPVISLCAGLGLGTFSLKSRSSLANTVVVDGRLQGTPRPRHKAVSWTAIVNASCRSGLNEPQVQGSRLTALCWPK</sequence>
<comment type="caution">
    <text evidence="1">The sequence shown here is derived from an EMBL/GenBank/DDBJ whole genome shotgun (WGS) entry which is preliminary data.</text>
</comment>
<name>A0ABR4FNB1_9EURO</name>
<evidence type="ECO:0008006" key="3">
    <source>
        <dbReference type="Google" id="ProtNLM"/>
    </source>
</evidence>
<organism evidence="1 2">
    <name type="scientific">Aspergillus keveii</name>
    <dbReference type="NCBI Taxonomy" id="714993"/>
    <lineage>
        <taxon>Eukaryota</taxon>
        <taxon>Fungi</taxon>
        <taxon>Dikarya</taxon>
        <taxon>Ascomycota</taxon>
        <taxon>Pezizomycotina</taxon>
        <taxon>Eurotiomycetes</taxon>
        <taxon>Eurotiomycetidae</taxon>
        <taxon>Eurotiales</taxon>
        <taxon>Aspergillaceae</taxon>
        <taxon>Aspergillus</taxon>
        <taxon>Aspergillus subgen. Nidulantes</taxon>
    </lineage>
</organism>
<reference evidence="1 2" key="1">
    <citation type="submission" date="2024-07" db="EMBL/GenBank/DDBJ databases">
        <title>Section-level genome sequencing and comparative genomics of Aspergillus sections Usti and Cavernicolus.</title>
        <authorList>
            <consortium name="Lawrence Berkeley National Laboratory"/>
            <person name="Nybo J.L."/>
            <person name="Vesth T.C."/>
            <person name="Theobald S."/>
            <person name="Frisvad J.C."/>
            <person name="Larsen T.O."/>
            <person name="Kjaerboelling I."/>
            <person name="Rothschild-Mancinelli K."/>
            <person name="Lyhne E.K."/>
            <person name="Kogle M.E."/>
            <person name="Barry K."/>
            <person name="Clum A."/>
            <person name="Na H."/>
            <person name="Ledsgaard L."/>
            <person name="Lin J."/>
            <person name="Lipzen A."/>
            <person name="Kuo A."/>
            <person name="Riley R."/>
            <person name="Mondo S."/>
            <person name="Labutti K."/>
            <person name="Haridas S."/>
            <person name="Pangalinan J."/>
            <person name="Salamov A.A."/>
            <person name="Simmons B.A."/>
            <person name="Magnuson J.K."/>
            <person name="Chen J."/>
            <person name="Drula E."/>
            <person name="Henrissat B."/>
            <person name="Wiebenga A."/>
            <person name="Lubbers R.J."/>
            <person name="Gomes A.C."/>
            <person name="Makela M.R."/>
            <person name="Stajich J."/>
            <person name="Grigoriev I.V."/>
            <person name="Mortensen U.H."/>
            <person name="De Vries R.P."/>
            <person name="Baker S.E."/>
            <person name="Andersen M.R."/>
        </authorList>
    </citation>
    <scope>NUCLEOTIDE SEQUENCE [LARGE SCALE GENOMIC DNA]</scope>
    <source>
        <strain evidence="1 2">CBS 209.92</strain>
    </source>
</reference>
<gene>
    <name evidence="1" type="ORF">BJX66DRAFT_316212</name>
</gene>
<evidence type="ECO:0000313" key="1">
    <source>
        <dbReference type="EMBL" id="KAL2784763.1"/>
    </source>
</evidence>
<dbReference type="EMBL" id="JBFTWV010000167">
    <property type="protein sequence ID" value="KAL2784763.1"/>
    <property type="molecule type" value="Genomic_DNA"/>
</dbReference>
<protein>
    <recommendedName>
        <fullName evidence="3">Secreted protein</fullName>
    </recommendedName>
</protein>
<evidence type="ECO:0000313" key="2">
    <source>
        <dbReference type="Proteomes" id="UP001610563"/>
    </source>
</evidence>
<accession>A0ABR4FNB1</accession>